<organism evidence="4 5">
    <name type="scientific">Candidatus Terraquivivens tikiterensis</name>
    <dbReference type="NCBI Taxonomy" id="1980982"/>
    <lineage>
        <taxon>Archaea</taxon>
        <taxon>Nitrososphaerota</taxon>
        <taxon>Candidatus Wolframiiraptoraceae</taxon>
        <taxon>Candidatus Terraquivivens</taxon>
    </lineage>
</organism>
<dbReference type="PANTHER" id="PTHR42991">
    <property type="entry name" value="ALDEHYDE DEHYDROGENASE"/>
    <property type="match status" value="1"/>
</dbReference>
<dbReference type="AlphaFoldDB" id="A0A2R7Y5V3"/>
<keyword evidence="2" id="KW-0560">Oxidoreductase</keyword>
<evidence type="ECO:0000313" key="4">
    <source>
        <dbReference type="EMBL" id="PUA32905.1"/>
    </source>
</evidence>
<dbReference type="Proteomes" id="UP000244066">
    <property type="component" value="Unassembled WGS sequence"/>
</dbReference>
<evidence type="ECO:0000313" key="5">
    <source>
        <dbReference type="Proteomes" id="UP000244066"/>
    </source>
</evidence>
<evidence type="ECO:0000256" key="2">
    <source>
        <dbReference type="ARBA" id="ARBA00023002"/>
    </source>
</evidence>
<name>A0A2R7Y5V3_9ARCH</name>
<dbReference type="Gene3D" id="3.40.309.10">
    <property type="entry name" value="Aldehyde Dehydrogenase, Chain A, domain 2"/>
    <property type="match status" value="1"/>
</dbReference>
<dbReference type="GO" id="GO:0008911">
    <property type="term" value="F:lactaldehyde dehydrogenase (NAD+) activity"/>
    <property type="evidence" value="ECO:0007669"/>
    <property type="project" value="TreeGrafter"/>
</dbReference>
<dbReference type="SUPFAM" id="SSF53720">
    <property type="entry name" value="ALDH-like"/>
    <property type="match status" value="1"/>
</dbReference>
<sequence length="517" mass="56876">MSVVGPRLEYGKPKLRLSTFFDEVYDVGPDDIPVFKLFLDGKWVTASTNETFDIDTPIDDSVIARAQKAGEKDMELAIDVAKENQRRIRDIAAISRIEIFHMAVEFMKEKVQDFVETLMLEAGKPRRDALGEVKATIDRMQLTMEEARKIFGEYIPGDWSEDTVGKIALVIHEPVGVVGAIGPFNYPLYIPAAKIIPALLSGNSVVVKPASDDPISQLLFARVLHEAGLPHGCLNVVTGPGKIASLLASSDKVRLVSFTGSTATGKELYRASTIKPMHLELGGKALAIVLDDADLDLAAKKCVEGSLKNAGQRCDAISVVLVQNSVADVFVEKLLKEVDAWKFGDPRDPDVMMGPLINRRAVEYVYGLVKDALEKGAKLLRGGRYWGCYFEPTVLDMVPLEAKIVWEETFGPVIPIVRINNEDDAIEISQKSRYGLDSCVFTNNFYRMWKVAKRLQVGEVTINDLPKHGVGFFPFGGIKDSGIGREGIGYSIDEMTVLKTIVFNLEPAGLGKVKKAL</sequence>
<evidence type="ECO:0000256" key="1">
    <source>
        <dbReference type="ARBA" id="ARBA00009986"/>
    </source>
</evidence>
<reference evidence="4 5" key="1">
    <citation type="submission" date="2017-04" db="EMBL/GenBank/DDBJ databases">
        <title>Draft Aigarchaeota genome from a New Zealand hot spring.</title>
        <authorList>
            <person name="Reysenbach A.-L."/>
            <person name="Donaho J.A."/>
            <person name="Gerhart J."/>
            <person name="Kelley J.F."/>
            <person name="Kouba K."/>
            <person name="Podar M."/>
            <person name="Stott M."/>
        </authorList>
    </citation>
    <scope>NUCLEOTIDE SEQUENCE [LARGE SCALE GENOMIC DNA]</scope>
    <source>
        <strain evidence="4">NZ13_MG1</strain>
    </source>
</reference>
<evidence type="ECO:0000259" key="3">
    <source>
        <dbReference type="Pfam" id="PF00171"/>
    </source>
</evidence>
<dbReference type="Gene3D" id="3.40.605.10">
    <property type="entry name" value="Aldehyde Dehydrogenase, Chain A, domain 1"/>
    <property type="match status" value="1"/>
</dbReference>
<dbReference type="Pfam" id="PF00171">
    <property type="entry name" value="Aldedh"/>
    <property type="match status" value="1"/>
</dbReference>
<accession>A0A2R7Y5V3</accession>
<dbReference type="InterPro" id="IPR051020">
    <property type="entry name" value="ALDH-related_metabolic_enz"/>
</dbReference>
<feature type="domain" description="Aldehyde dehydrogenase" evidence="3">
    <location>
        <begin position="43"/>
        <end position="501"/>
    </location>
</feature>
<proteinExistence type="inferred from homology"/>
<gene>
    <name evidence="4" type="ORF">B9J98_03175</name>
</gene>
<dbReference type="InterPro" id="IPR016162">
    <property type="entry name" value="Ald_DH_N"/>
</dbReference>
<dbReference type="InterPro" id="IPR016163">
    <property type="entry name" value="Ald_DH_C"/>
</dbReference>
<dbReference type="InterPro" id="IPR016161">
    <property type="entry name" value="Ald_DH/histidinol_DH"/>
</dbReference>
<dbReference type="PANTHER" id="PTHR42991:SF1">
    <property type="entry name" value="ALDEHYDE DEHYDROGENASE"/>
    <property type="match status" value="1"/>
</dbReference>
<dbReference type="EMBL" id="NDWU01000006">
    <property type="protein sequence ID" value="PUA32905.1"/>
    <property type="molecule type" value="Genomic_DNA"/>
</dbReference>
<comment type="caution">
    <text evidence="4">The sequence shown here is derived from an EMBL/GenBank/DDBJ whole genome shotgun (WGS) entry which is preliminary data.</text>
</comment>
<comment type="similarity">
    <text evidence="1">Belongs to the aldehyde dehydrogenase family.</text>
</comment>
<protein>
    <recommendedName>
        <fullName evidence="3">Aldehyde dehydrogenase domain-containing protein</fullName>
    </recommendedName>
</protein>
<dbReference type="InterPro" id="IPR015590">
    <property type="entry name" value="Aldehyde_DH_dom"/>
</dbReference>